<sequence length="99" mass="11448">MMHIPSKFDEFPVDHIKLQIKDPDLDIAKAKDLAKVKARQLNKDAMLLSWYCRKTGEFSPKFECGHTHKPPWVIFAEARGGNLTIDINDGEYVFIYLKL</sequence>
<dbReference type="AlphaFoldDB" id="A0A8J6TJZ1"/>
<dbReference type="InterPro" id="IPR041145">
    <property type="entry name" value="DUF5619"/>
</dbReference>
<organism evidence="2 3">
    <name type="scientific">Candidatus Desulfatibia vada</name>
    <dbReference type="NCBI Taxonomy" id="2841696"/>
    <lineage>
        <taxon>Bacteria</taxon>
        <taxon>Pseudomonadati</taxon>
        <taxon>Thermodesulfobacteriota</taxon>
        <taxon>Desulfobacteria</taxon>
        <taxon>Desulfobacterales</taxon>
        <taxon>Desulfobacterales incertae sedis</taxon>
        <taxon>Candidatus Desulfatibia</taxon>
    </lineage>
</organism>
<dbReference type="Proteomes" id="UP000605201">
    <property type="component" value="Unassembled WGS sequence"/>
</dbReference>
<comment type="caution">
    <text evidence="2">The sequence shown here is derived from an EMBL/GenBank/DDBJ whole genome shotgun (WGS) entry which is preliminary data.</text>
</comment>
<dbReference type="Pfam" id="PF18505">
    <property type="entry name" value="DUF5619"/>
    <property type="match status" value="1"/>
</dbReference>
<protein>
    <submittedName>
        <fullName evidence="2">AF1514 family protein</fullName>
    </submittedName>
</protein>
<dbReference type="EMBL" id="JACNIG010000148">
    <property type="protein sequence ID" value="MBC8431494.1"/>
    <property type="molecule type" value="Genomic_DNA"/>
</dbReference>
<name>A0A8J6TJZ1_9BACT</name>
<evidence type="ECO:0000313" key="2">
    <source>
        <dbReference type="EMBL" id="MBC8431494.1"/>
    </source>
</evidence>
<accession>A0A8J6TJZ1</accession>
<evidence type="ECO:0000313" key="3">
    <source>
        <dbReference type="Proteomes" id="UP000605201"/>
    </source>
</evidence>
<evidence type="ECO:0000259" key="1">
    <source>
        <dbReference type="Pfam" id="PF18505"/>
    </source>
</evidence>
<feature type="domain" description="DUF5619" evidence="1">
    <location>
        <begin position="14"/>
        <end position="96"/>
    </location>
</feature>
<reference evidence="2 3" key="1">
    <citation type="submission" date="2020-08" db="EMBL/GenBank/DDBJ databases">
        <title>Bridging the membrane lipid divide: bacteria of the FCB group superphylum have the potential to synthesize archaeal ether lipids.</title>
        <authorList>
            <person name="Villanueva L."/>
            <person name="Von Meijenfeldt F.A.B."/>
            <person name="Westbye A.B."/>
            <person name="Yadav S."/>
            <person name="Hopmans E.C."/>
            <person name="Dutilh B.E."/>
            <person name="Sinninghe Damste J.S."/>
        </authorList>
    </citation>
    <scope>NUCLEOTIDE SEQUENCE [LARGE SCALE GENOMIC DNA]</scope>
    <source>
        <strain evidence="2">NIOZ-UU17</strain>
    </source>
</reference>
<proteinExistence type="predicted"/>
<dbReference type="Gene3D" id="3.30.1490.340">
    <property type="match status" value="1"/>
</dbReference>
<gene>
    <name evidence="2" type="ORF">H8D96_06200</name>
</gene>